<evidence type="ECO:0000259" key="4">
    <source>
        <dbReference type="PROSITE" id="PS51898"/>
    </source>
</evidence>
<dbReference type="InterPro" id="IPR013762">
    <property type="entry name" value="Integrase-like_cat_sf"/>
</dbReference>
<protein>
    <recommendedName>
        <fullName evidence="4">Tyr recombinase domain-containing protein</fullName>
    </recommendedName>
</protein>
<dbReference type="EMBL" id="AP023213">
    <property type="protein sequence ID" value="BCG47904.1"/>
    <property type="molecule type" value="Genomic_DNA"/>
</dbReference>
<evidence type="ECO:0000313" key="6">
    <source>
        <dbReference type="Proteomes" id="UP000515472"/>
    </source>
</evidence>
<sequence length="442" mass="51857">MKNKMENKRNDGCVCRKRGSAKLYLDFYYNKRRVVKTTGFDDTPENREQAQKILDGIIQKIAEGKFVFAKAFPGASEREKAYHAKFEGWTYRPEPSDITFETYVGEWKDTVWTSFRSETKKDDYEQALDDWLVPYFGDKTFEDLTGTELQIFIGQLRWRSGKNKGKPLSGSRVRNILIPLRAIWRSARSKYRWHHLEDPFEFVKDEKAVPRKKAKKPLVFRFHEWQNVLVHMDSFYRPMAEIMVMTGMIGSEMAGLRRQDIGDQSITVINSVVPRRKKKEKLEKEELKNDYRTGRCIPITSALRSRLDDVLARHDGDYVFTMKDGSRFCQNRFRQGAWETAFRRASMPQRHPYTTRHTFAAWSLTLRMDPGRLVKLMGHNTKKMIYEVYGDYVEGLEDDLMSILSYFGKDFVAQKRRELFALSLLDGESYGESQHVGLRNQS</sequence>
<dbReference type="Proteomes" id="UP000515472">
    <property type="component" value="Chromosome"/>
</dbReference>
<dbReference type="InterPro" id="IPR050090">
    <property type="entry name" value="Tyrosine_recombinase_XerCD"/>
</dbReference>
<dbReference type="PROSITE" id="PS51898">
    <property type="entry name" value="TYR_RECOMBINASE"/>
    <property type="match status" value="1"/>
</dbReference>
<dbReference type="RefSeq" id="WP_185242727.1">
    <property type="nucleotide sequence ID" value="NZ_AP023213.1"/>
</dbReference>
<dbReference type="InterPro" id="IPR010998">
    <property type="entry name" value="Integrase_recombinase_N"/>
</dbReference>
<evidence type="ECO:0000256" key="1">
    <source>
        <dbReference type="ARBA" id="ARBA00008857"/>
    </source>
</evidence>
<dbReference type="Pfam" id="PF00589">
    <property type="entry name" value="Phage_integrase"/>
    <property type="match status" value="1"/>
</dbReference>
<gene>
    <name evidence="5" type="ORF">GEOBRER4_n2752</name>
</gene>
<dbReference type="Gene3D" id="1.10.443.10">
    <property type="entry name" value="Intergrase catalytic core"/>
    <property type="match status" value="1"/>
</dbReference>
<dbReference type="SUPFAM" id="SSF56349">
    <property type="entry name" value="DNA breaking-rejoining enzymes"/>
    <property type="match status" value="1"/>
</dbReference>
<dbReference type="Pfam" id="PF12167">
    <property type="entry name" value="Arm-DNA-bind_2"/>
    <property type="match status" value="1"/>
</dbReference>
<comment type="similarity">
    <text evidence="1">Belongs to the 'phage' integrase family.</text>
</comment>
<dbReference type="PANTHER" id="PTHR30349:SF64">
    <property type="entry name" value="PROPHAGE INTEGRASE INTD-RELATED"/>
    <property type="match status" value="1"/>
</dbReference>
<dbReference type="InterPro" id="IPR011010">
    <property type="entry name" value="DNA_brk_join_enz"/>
</dbReference>
<dbReference type="InterPro" id="IPR022000">
    <property type="entry name" value="Min27-like_integrase_DNA_bind"/>
</dbReference>
<dbReference type="GO" id="GO:0006310">
    <property type="term" value="P:DNA recombination"/>
    <property type="evidence" value="ECO:0007669"/>
    <property type="project" value="UniProtKB-KW"/>
</dbReference>
<name>A0A6S6M837_9BACT</name>
<dbReference type="GO" id="GO:0003677">
    <property type="term" value="F:DNA binding"/>
    <property type="evidence" value="ECO:0007669"/>
    <property type="project" value="UniProtKB-KW"/>
</dbReference>
<reference evidence="5 6" key="1">
    <citation type="submission" date="2020-06" db="EMBL/GenBank/DDBJ databases">
        <title>Interaction of electrochemicaly active bacteria, Geobacter bremensis R4 on different carbon anode.</title>
        <authorList>
            <person name="Meng L."/>
            <person name="Yoshida N."/>
        </authorList>
    </citation>
    <scope>NUCLEOTIDE SEQUENCE [LARGE SCALE GENOMIC DNA]</scope>
    <source>
        <strain evidence="5 6">R4</strain>
    </source>
</reference>
<accession>A0A6S6M837</accession>
<keyword evidence="3" id="KW-0233">DNA recombination</keyword>
<evidence type="ECO:0000313" key="5">
    <source>
        <dbReference type="EMBL" id="BCG47904.1"/>
    </source>
</evidence>
<keyword evidence="6" id="KW-1185">Reference proteome</keyword>
<dbReference type="KEGG" id="gbn:GEOBRER4_26540"/>
<dbReference type="Gene3D" id="1.10.150.130">
    <property type="match status" value="1"/>
</dbReference>
<keyword evidence="2" id="KW-0238">DNA-binding</keyword>
<evidence type="ECO:0000256" key="2">
    <source>
        <dbReference type="ARBA" id="ARBA00023125"/>
    </source>
</evidence>
<organism evidence="5 6">
    <name type="scientific">Citrifermentans bremense</name>
    <dbReference type="NCBI Taxonomy" id="60035"/>
    <lineage>
        <taxon>Bacteria</taxon>
        <taxon>Pseudomonadati</taxon>
        <taxon>Thermodesulfobacteriota</taxon>
        <taxon>Desulfuromonadia</taxon>
        <taxon>Geobacterales</taxon>
        <taxon>Geobacteraceae</taxon>
        <taxon>Citrifermentans</taxon>
    </lineage>
</organism>
<feature type="domain" description="Tyr recombinase" evidence="4">
    <location>
        <begin position="215"/>
        <end position="405"/>
    </location>
</feature>
<dbReference type="GO" id="GO:0015074">
    <property type="term" value="P:DNA integration"/>
    <property type="evidence" value="ECO:0007669"/>
    <property type="project" value="InterPro"/>
</dbReference>
<dbReference type="PANTHER" id="PTHR30349">
    <property type="entry name" value="PHAGE INTEGRASE-RELATED"/>
    <property type="match status" value="1"/>
</dbReference>
<dbReference type="AlphaFoldDB" id="A0A6S6M837"/>
<evidence type="ECO:0000256" key="3">
    <source>
        <dbReference type="ARBA" id="ARBA00023172"/>
    </source>
</evidence>
<dbReference type="InterPro" id="IPR002104">
    <property type="entry name" value="Integrase_catalytic"/>
</dbReference>
<proteinExistence type="inferred from homology"/>